<accession>A0A917AUI1</accession>
<dbReference type="Proteomes" id="UP000605259">
    <property type="component" value="Unassembled WGS sequence"/>
</dbReference>
<organism evidence="1 2">
    <name type="scientific">Priestia taiwanensis</name>
    <dbReference type="NCBI Taxonomy" id="1347902"/>
    <lineage>
        <taxon>Bacteria</taxon>
        <taxon>Bacillati</taxon>
        <taxon>Bacillota</taxon>
        <taxon>Bacilli</taxon>
        <taxon>Bacillales</taxon>
        <taxon>Bacillaceae</taxon>
        <taxon>Priestia</taxon>
    </lineage>
</organism>
<comment type="caution">
    <text evidence="1">The sequence shown here is derived from an EMBL/GenBank/DDBJ whole genome shotgun (WGS) entry which is preliminary data.</text>
</comment>
<gene>
    <name evidence="1" type="ORF">GCM10007140_27600</name>
</gene>
<reference evidence="1" key="1">
    <citation type="journal article" date="2014" name="Int. J. Syst. Evol. Microbiol.">
        <title>Complete genome sequence of Corynebacterium casei LMG S-19264T (=DSM 44701T), isolated from a smear-ripened cheese.</title>
        <authorList>
            <consortium name="US DOE Joint Genome Institute (JGI-PGF)"/>
            <person name="Walter F."/>
            <person name="Albersmeier A."/>
            <person name="Kalinowski J."/>
            <person name="Ruckert C."/>
        </authorList>
    </citation>
    <scope>NUCLEOTIDE SEQUENCE</scope>
    <source>
        <strain evidence="1">CGMCC 1.12698</strain>
    </source>
</reference>
<dbReference type="InterPro" id="IPR024096">
    <property type="entry name" value="NO_sig/Golgi_transp_ligand-bd"/>
</dbReference>
<reference evidence="1" key="2">
    <citation type="submission" date="2020-09" db="EMBL/GenBank/DDBJ databases">
        <authorList>
            <person name="Sun Q."/>
            <person name="Zhou Y."/>
        </authorList>
    </citation>
    <scope>NUCLEOTIDE SEQUENCE</scope>
    <source>
        <strain evidence="1">CGMCC 1.12698</strain>
    </source>
</reference>
<dbReference type="Pfam" id="PF10702">
    <property type="entry name" value="DUF2507"/>
    <property type="match status" value="1"/>
</dbReference>
<protein>
    <recommendedName>
        <fullName evidence="3">DUF2507 domain-containing protein</fullName>
    </recommendedName>
</protein>
<proteinExistence type="predicted"/>
<dbReference type="AlphaFoldDB" id="A0A917AUI1"/>
<evidence type="ECO:0008006" key="3">
    <source>
        <dbReference type="Google" id="ProtNLM"/>
    </source>
</evidence>
<sequence length="149" mass="17318">MTDMKTNESLHNIHVSGFAYELLRNDLLPNLIGKEISSILYWAGKNLARKYPLQTIDEIMDFFIQAGWGHLHLVHEKKSELEFELSSELITVRHEQNKQTCYQLEAGFIAEQIQQQKRFLTEACEKPKKKSASIILTVQWDPKDSIDNE</sequence>
<dbReference type="SUPFAM" id="SSF111126">
    <property type="entry name" value="Ligand-binding domain in the NO signalling and Golgi transport"/>
    <property type="match status" value="1"/>
</dbReference>
<evidence type="ECO:0000313" key="2">
    <source>
        <dbReference type="Proteomes" id="UP000605259"/>
    </source>
</evidence>
<evidence type="ECO:0000313" key="1">
    <source>
        <dbReference type="EMBL" id="GGE76347.1"/>
    </source>
</evidence>
<keyword evidence="2" id="KW-1185">Reference proteome</keyword>
<name>A0A917AUI1_9BACI</name>
<dbReference type="Gene3D" id="3.30.1380.20">
    <property type="entry name" value="Trafficking protein particle complex subunit 3"/>
    <property type="match status" value="1"/>
</dbReference>
<dbReference type="InterPro" id="IPR019642">
    <property type="entry name" value="DUF2507"/>
</dbReference>
<dbReference type="EMBL" id="BMFK01000002">
    <property type="protein sequence ID" value="GGE76347.1"/>
    <property type="molecule type" value="Genomic_DNA"/>
</dbReference>